<keyword evidence="4" id="KW-1185">Reference proteome</keyword>
<accession>A0A507R4V4</accession>
<dbReference type="STRING" id="5098.A0A507R4V4"/>
<dbReference type="GO" id="GO:0043456">
    <property type="term" value="P:regulation of pentose-phosphate shunt"/>
    <property type="evidence" value="ECO:0007669"/>
    <property type="project" value="TreeGrafter"/>
</dbReference>
<dbReference type="GO" id="GO:0045820">
    <property type="term" value="P:negative regulation of glycolytic process"/>
    <property type="evidence" value="ECO:0007669"/>
    <property type="project" value="TreeGrafter"/>
</dbReference>
<dbReference type="PANTHER" id="PTHR46517:SF1">
    <property type="entry name" value="FRUCTOSE-2,6-BISPHOSPHATASE TIGAR"/>
    <property type="match status" value="1"/>
</dbReference>
<protein>
    <recommendedName>
        <fullName evidence="5">Fructose-2,6-bisphosphatase</fullName>
    </recommendedName>
</protein>
<evidence type="ECO:0000256" key="1">
    <source>
        <dbReference type="ARBA" id="ARBA00022801"/>
    </source>
</evidence>
<evidence type="ECO:0000256" key="2">
    <source>
        <dbReference type="SAM" id="MobiDB-lite"/>
    </source>
</evidence>
<organism evidence="3 4">
    <name type="scientific">Monascus purpureus</name>
    <name type="common">Red mold</name>
    <name type="synonym">Monascus anka</name>
    <dbReference type="NCBI Taxonomy" id="5098"/>
    <lineage>
        <taxon>Eukaryota</taxon>
        <taxon>Fungi</taxon>
        <taxon>Dikarya</taxon>
        <taxon>Ascomycota</taxon>
        <taxon>Pezizomycotina</taxon>
        <taxon>Eurotiomycetes</taxon>
        <taxon>Eurotiomycetidae</taxon>
        <taxon>Eurotiales</taxon>
        <taxon>Aspergillaceae</taxon>
        <taxon>Monascus</taxon>
    </lineage>
</organism>
<dbReference type="GO" id="GO:0004331">
    <property type="term" value="F:fructose-2,6-bisphosphate 2-phosphatase activity"/>
    <property type="evidence" value="ECO:0007669"/>
    <property type="project" value="TreeGrafter"/>
</dbReference>
<comment type="caution">
    <text evidence="3">The sequence shown here is derived from an EMBL/GenBank/DDBJ whole genome shotgun (WGS) entry which is preliminary data.</text>
</comment>
<dbReference type="PANTHER" id="PTHR46517">
    <property type="entry name" value="FRUCTOSE-2,6-BISPHOSPHATASE TIGAR"/>
    <property type="match status" value="1"/>
</dbReference>
<dbReference type="InterPro" id="IPR051695">
    <property type="entry name" value="Phosphoglycerate_Mutase"/>
</dbReference>
<keyword evidence="1" id="KW-0378">Hydrolase</keyword>
<evidence type="ECO:0000313" key="3">
    <source>
        <dbReference type="EMBL" id="TQB76394.1"/>
    </source>
</evidence>
<evidence type="ECO:0000313" key="4">
    <source>
        <dbReference type="Proteomes" id="UP000319663"/>
    </source>
</evidence>
<dbReference type="InterPro" id="IPR029033">
    <property type="entry name" value="His_PPase_superfam"/>
</dbReference>
<sequence length="304" mass="32375">MHSANANRTSDKQRLTETGKTQVQHLARYFRDNLVQFSHIFSSDLDRATDTAQTICKYQLGAGAARLAPIQTHLLREQQIASPGSLEGTRWKSGAPASSTGSPDGLAGGEPGYTGEESLGQMKARASSFLRDFVLPLLDGPPSRGNNKEEVVAVIAHGMILQVLWICLADFFDPGDIHFGPGVSQADFADQVAPIWSNTGVMELDIKPGRGGVANTTTAAGAITASNTQQQRLLPLFSPGPYREPWGQGLAPPFAGWSMTILAVDSTTHLSTTQIGRTGGTVRNTVHGSRQGPMDEFYGITGAA</sequence>
<dbReference type="GO" id="GO:0005829">
    <property type="term" value="C:cytosol"/>
    <property type="evidence" value="ECO:0007669"/>
    <property type="project" value="TreeGrafter"/>
</dbReference>
<dbReference type="EMBL" id="VIFY01000010">
    <property type="protein sequence ID" value="TQB76394.1"/>
    <property type="molecule type" value="Genomic_DNA"/>
</dbReference>
<dbReference type="InterPro" id="IPR013078">
    <property type="entry name" value="His_Pase_superF_clade-1"/>
</dbReference>
<gene>
    <name evidence="3" type="ORF">MPDQ_000217</name>
</gene>
<dbReference type="Proteomes" id="UP000319663">
    <property type="component" value="Unassembled WGS sequence"/>
</dbReference>
<reference evidence="3 4" key="1">
    <citation type="submission" date="2019-06" db="EMBL/GenBank/DDBJ databases">
        <title>Wine fermentation using esterase from Monascus purpureus.</title>
        <authorList>
            <person name="Geng C."/>
            <person name="Zhang Y."/>
        </authorList>
    </citation>
    <scope>NUCLEOTIDE SEQUENCE [LARGE SCALE GENOMIC DNA]</scope>
    <source>
        <strain evidence="3">HQ1</strain>
    </source>
</reference>
<evidence type="ECO:0008006" key="5">
    <source>
        <dbReference type="Google" id="ProtNLM"/>
    </source>
</evidence>
<dbReference type="Gene3D" id="3.40.50.1240">
    <property type="entry name" value="Phosphoglycerate mutase-like"/>
    <property type="match status" value="1"/>
</dbReference>
<dbReference type="CDD" id="cd07067">
    <property type="entry name" value="HP_PGM_like"/>
    <property type="match status" value="1"/>
</dbReference>
<dbReference type="Pfam" id="PF00300">
    <property type="entry name" value="His_Phos_1"/>
    <property type="match status" value="1"/>
</dbReference>
<proteinExistence type="predicted"/>
<dbReference type="AlphaFoldDB" id="A0A507R4V4"/>
<feature type="region of interest" description="Disordered" evidence="2">
    <location>
        <begin position="1"/>
        <end position="20"/>
    </location>
</feature>
<name>A0A507R4V4_MONPU</name>
<feature type="region of interest" description="Disordered" evidence="2">
    <location>
        <begin position="83"/>
        <end position="118"/>
    </location>
</feature>
<dbReference type="SUPFAM" id="SSF53254">
    <property type="entry name" value="Phosphoglycerate mutase-like"/>
    <property type="match status" value="1"/>
</dbReference>